<dbReference type="Gene3D" id="2.130.10.10">
    <property type="entry name" value="YVTN repeat-like/Quinoprotein amine dehydrogenase"/>
    <property type="match status" value="2"/>
</dbReference>
<dbReference type="NCBIfam" id="TIGR00335">
    <property type="entry name" value="primase_sml"/>
    <property type="match status" value="1"/>
</dbReference>
<dbReference type="GO" id="GO:0032040">
    <property type="term" value="C:small-subunit processome"/>
    <property type="evidence" value="ECO:0007669"/>
    <property type="project" value="InterPro"/>
</dbReference>
<dbReference type="Pfam" id="PF25171">
    <property type="entry name" value="Beta-prop_WDR36-Utp21_1st"/>
    <property type="match status" value="1"/>
</dbReference>
<dbReference type="SMART" id="SM00320">
    <property type="entry name" value="WD40"/>
    <property type="match status" value="7"/>
</dbReference>
<dbReference type="GO" id="GO:0034388">
    <property type="term" value="C:Pwp2p-containing subcomplex of 90S preribosome"/>
    <property type="evidence" value="ECO:0007669"/>
    <property type="project" value="TreeGrafter"/>
</dbReference>
<keyword evidence="13" id="KW-1185">Reference proteome</keyword>
<dbReference type="InterPro" id="IPR014052">
    <property type="entry name" value="DNA_primase_ssu_euk/arc"/>
</dbReference>
<keyword evidence="8" id="KW-0479">Metal-binding</keyword>
<dbReference type="SUPFAM" id="SSF50978">
    <property type="entry name" value="WD40 repeat-like"/>
    <property type="match status" value="2"/>
</dbReference>
<dbReference type="Pfam" id="PF25168">
    <property type="entry name" value="Beta-prop_WDR36-Utp21_2nd"/>
    <property type="match status" value="1"/>
</dbReference>
<sequence length="1316" mass="142732">PLSMCAELLPEELATYYKRLYPTHLMMQWLSYRSPAYFANREFSMTLHDDIYLRFLSYNDESEFRGALLDRRPEKIDIGAVYSCRPRDRATVSGGAFQAKEKELVIDIDLTDYDGVRLCCSDARVCSKCWLFMRIAVQVLDRALRCDFGFRHLLWVYSGRRGIHCWICDRTARQLSANARTAVIEYLSLVRRPGDKQPQQGQQQPPKCHPSVAAAADAIRRQFDDLVRQQDLFGTEDRTRALLAQLPEDLRSVADTAVASWLADPDAYPSLKRWKTISKFAVSRGRQDVEQQLLIQYAYPRLDVGVSTGVNHLLKAPFCVHPKTGRICVPFDPAAVDSFEPDSVPTLAQLLAELSSASAQQQQQKPHLMAYKSTSLKASIELFAKFVDSLRADEAQAADGAAAAGAALRDTSNGGEILTFSLFQMSHVFSPYRSVGVVCNTVPPVVRFHPGHREFYVSTVAERRLLTYKVSNSGLKTVSDPFPEEVTCLTQHKGHVIAGGSLGGLFIVRNSREVDAYPAAAQGVGLRFLECFGHLLVGVTEDNRMHTWTMLPDIAIGQLIGTVELDASAYPVSALCHPFTFTNKIVLGSAGAAAHLQIWNVVKARLVHAFQPLEAGVTCLTQAPAEDLLAVGLASGLILLHHLRCDVTVVKLRQDFGPVAGLTFRTDGQPIMLSGSRQGQVTVWHLEDRRVCGLLNEAHPSAAIAGLACLHSQPLLVTTGADNCLRIWIFDRPGDHLPRLLHQRAGHSRPPSDVRFYAGAGVGGVFGADLLSTGLDSGVRLFSLESESLSRCLGKAKRSGKSLGQILPPVSALACEPARHGDWCTMVACHSGSRLATTWDLRKGCQGHLRLEPRLMSSNEAAYKTAVATSVDISGCGNFVLIGYSTGHVIRYNVQSGREAKKPYEPTLPAAALCVRCDAHNRMALAVDVNGGLGVYAFKRGHRLASLTVFDNPDSDGATAAELHRASGLVAVASAAEIRLYQLAPSVSEPMRAIATGSRGQPVSRLRFSPDGAWLMAAVGSSLYTYSVMLGCLIDRLDCPAPPIVCFDMSPTGDLLVTGHQDRLGLQVWVNSTLFKPLIGGLTVDSASAAVADSDGDSTGGDGLVTLTGLPPGRWQCLVDLDAIRARNAVQQPLVPKAAPFFLGATSSSTRSTTAAKSALEPLDSTGAAEISSRQSEPILLSEFSRRLLLASDDASSEDSRLIACLAHLEGLNPTAIDSEIRDLSDDSFAAFLHAAAACLERGTHFETSQAYLAVFLRHHGVAIATAASTESESCRTALANLRKIQRQVWSRIADSMLETESLLAYTREGLVGHAM</sequence>
<dbReference type="InterPro" id="IPR036322">
    <property type="entry name" value="WD40_repeat_dom_sf"/>
</dbReference>
<evidence type="ECO:0000313" key="13">
    <source>
        <dbReference type="Proteomes" id="UP000095280"/>
    </source>
</evidence>
<evidence type="ECO:0000256" key="5">
    <source>
        <dbReference type="ARBA" id="ARBA00022679"/>
    </source>
</evidence>
<accession>A0A1I8J2F3</accession>
<feature type="domain" description="WDR36/Utp21 N-terminal" evidence="12">
    <location>
        <begin position="457"/>
        <end position="731"/>
    </location>
</feature>
<evidence type="ECO:0000259" key="12">
    <source>
        <dbReference type="Pfam" id="PF25171"/>
    </source>
</evidence>
<dbReference type="GO" id="GO:0006364">
    <property type="term" value="P:rRNA processing"/>
    <property type="evidence" value="ECO:0007669"/>
    <property type="project" value="InterPro"/>
</dbReference>
<dbReference type="Gene3D" id="3.90.920.10">
    <property type="entry name" value="DNA primase, PRIM domain"/>
    <property type="match status" value="1"/>
</dbReference>
<proteinExistence type="inferred from homology"/>
<dbReference type="PANTHER" id="PTHR22840:SF12">
    <property type="entry name" value="WD REPEAT-CONTAINING PROTEIN 36"/>
    <property type="match status" value="1"/>
</dbReference>
<evidence type="ECO:0000256" key="3">
    <source>
        <dbReference type="ARBA" id="ARBA00022478"/>
    </source>
</evidence>
<dbReference type="CDD" id="cd04860">
    <property type="entry name" value="AE_Prim_S"/>
    <property type="match status" value="1"/>
</dbReference>
<evidence type="ECO:0000259" key="11">
    <source>
        <dbReference type="Pfam" id="PF04192"/>
    </source>
</evidence>
<evidence type="ECO:0000256" key="7">
    <source>
        <dbReference type="ARBA" id="ARBA00022705"/>
    </source>
</evidence>
<evidence type="ECO:0000256" key="6">
    <source>
        <dbReference type="ARBA" id="ARBA00022695"/>
    </source>
</evidence>
<evidence type="ECO:0000256" key="1">
    <source>
        <dbReference type="ARBA" id="ARBA00009762"/>
    </source>
</evidence>
<dbReference type="WBParaSite" id="maker-uti_cns_0045518-snap-gene-1.7-mRNA-1">
    <property type="protein sequence ID" value="maker-uti_cns_0045518-snap-gene-1.7-mRNA-1"/>
    <property type="gene ID" value="maker-uti_cns_0045518-snap-gene-1.7"/>
</dbReference>
<keyword evidence="5" id="KW-0808">Transferase</keyword>
<dbReference type="Pfam" id="PF04192">
    <property type="entry name" value="Utp21"/>
    <property type="match status" value="1"/>
</dbReference>
<comment type="similarity">
    <text evidence="1">Belongs to the eukaryotic-type primase small subunit family.</text>
</comment>
<protein>
    <recommendedName>
        <fullName evidence="2">DNA primase small subunit</fullName>
    </recommendedName>
</protein>
<keyword evidence="10" id="KW-0804">Transcription</keyword>
<keyword evidence="3" id="KW-0240">DNA-directed RNA polymerase</keyword>
<keyword evidence="9" id="KW-0862">Zinc</keyword>
<dbReference type="InterPro" id="IPR015943">
    <property type="entry name" value="WD40/YVTN_repeat-like_dom_sf"/>
</dbReference>
<organism evidence="13 14">
    <name type="scientific">Macrostomum lignano</name>
    <dbReference type="NCBI Taxonomy" id="282301"/>
    <lineage>
        <taxon>Eukaryota</taxon>
        <taxon>Metazoa</taxon>
        <taxon>Spiralia</taxon>
        <taxon>Lophotrochozoa</taxon>
        <taxon>Platyhelminthes</taxon>
        <taxon>Rhabditophora</taxon>
        <taxon>Macrostomorpha</taxon>
        <taxon>Macrostomida</taxon>
        <taxon>Macrostomidae</taxon>
        <taxon>Macrostomum</taxon>
    </lineage>
</organism>
<dbReference type="SUPFAM" id="SSF56747">
    <property type="entry name" value="Prim-pol domain"/>
    <property type="match status" value="1"/>
</dbReference>
<name>A0A1I8J2F3_9PLAT</name>
<dbReference type="FunFam" id="3.90.920.10:FF:000003">
    <property type="entry name" value="DNA primase"/>
    <property type="match status" value="1"/>
</dbReference>
<dbReference type="InterPro" id="IPR001680">
    <property type="entry name" value="WD40_rpt"/>
</dbReference>
<keyword evidence="4" id="KW-0639">Primosome</keyword>
<dbReference type="Proteomes" id="UP000095280">
    <property type="component" value="Unplaced"/>
</dbReference>
<dbReference type="PANTHER" id="PTHR22840">
    <property type="entry name" value="WD REPEAT-CONTAINING PROTEIN 36"/>
    <property type="match status" value="1"/>
</dbReference>
<dbReference type="GO" id="GO:0000428">
    <property type="term" value="C:DNA-directed RNA polymerase complex"/>
    <property type="evidence" value="ECO:0007669"/>
    <property type="project" value="UniProtKB-KW"/>
</dbReference>
<dbReference type="InterPro" id="IPR059157">
    <property type="entry name" value="WDR36-Utp21_N"/>
</dbReference>
<dbReference type="InterPro" id="IPR002755">
    <property type="entry name" value="DNA_primase_S"/>
</dbReference>
<dbReference type="GO" id="GO:0003899">
    <property type="term" value="F:DNA-directed RNA polymerase activity"/>
    <property type="evidence" value="ECO:0007669"/>
    <property type="project" value="InterPro"/>
</dbReference>
<keyword evidence="6" id="KW-0548">Nucleotidyltransferase</keyword>
<dbReference type="GO" id="GO:0046872">
    <property type="term" value="F:metal ion binding"/>
    <property type="evidence" value="ECO:0007669"/>
    <property type="project" value="UniProtKB-KW"/>
</dbReference>
<evidence type="ECO:0000256" key="4">
    <source>
        <dbReference type="ARBA" id="ARBA00022515"/>
    </source>
</evidence>
<dbReference type="GO" id="GO:0006269">
    <property type="term" value="P:DNA replication, synthesis of primer"/>
    <property type="evidence" value="ECO:0007669"/>
    <property type="project" value="UniProtKB-KW"/>
</dbReference>
<evidence type="ECO:0000313" key="14">
    <source>
        <dbReference type="WBParaSite" id="maker-uti_cns_0045518-snap-gene-1.7-mRNA-1"/>
    </source>
</evidence>
<dbReference type="Pfam" id="PF01896">
    <property type="entry name" value="DNA_primase_S"/>
    <property type="match status" value="1"/>
</dbReference>
<evidence type="ECO:0000256" key="10">
    <source>
        <dbReference type="ARBA" id="ARBA00023163"/>
    </source>
</evidence>
<dbReference type="InterPro" id="IPR007319">
    <property type="entry name" value="WDR36/Utp21_C"/>
</dbReference>
<evidence type="ECO:0000256" key="9">
    <source>
        <dbReference type="ARBA" id="ARBA00022833"/>
    </source>
</evidence>
<evidence type="ECO:0000256" key="8">
    <source>
        <dbReference type="ARBA" id="ARBA00022723"/>
    </source>
</evidence>
<keyword evidence="7" id="KW-0235">DNA replication</keyword>
<evidence type="ECO:0000256" key="2">
    <source>
        <dbReference type="ARBA" id="ARBA00021278"/>
    </source>
</evidence>
<feature type="domain" description="WDR36/Utp21 C-terminal" evidence="11">
    <location>
        <begin position="1103"/>
        <end position="1307"/>
    </location>
</feature>
<reference evidence="14" key="1">
    <citation type="submission" date="2016-11" db="UniProtKB">
        <authorList>
            <consortium name="WormBaseParasite"/>
        </authorList>
    </citation>
    <scope>IDENTIFICATION</scope>
</reference>